<proteinExistence type="predicted"/>
<feature type="transmembrane region" description="Helical" evidence="1">
    <location>
        <begin position="253"/>
        <end position="274"/>
    </location>
</feature>
<feature type="transmembrane region" description="Helical" evidence="1">
    <location>
        <begin position="172"/>
        <end position="195"/>
    </location>
</feature>
<feature type="transmembrane region" description="Helical" evidence="1">
    <location>
        <begin position="467"/>
        <end position="486"/>
    </location>
</feature>
<accession>A0ABT6SHZ7</accession>
<feature type="transmembrane region" description="Helical" evidence="1">
    <location>
        <begin position="310"/>
        <end position="328"/>
    </location>
</feature>
<feature type="transmembrane region" description="Helical" evidence="1">
    <location>
        <begin position="511"/>
        <end position="532"/>
    </location>
</feature>
<feature type="transmembrane region" description="Helical" evidence="1">
    <location>
        <begin position="207"/>
        <end position="226"/>
    </location>
</feature>
<organism evidence="2 3">
    <name type="scientific">Streptomyces cavernicola</name>
    <dbReference type="NCBI Taxonomy" id="3043613"/>
    <lineage>
        <taxon>Bacteria</taxon>
        <taxon>Bacillati</taxon>
        <taxon>Actinomycetota</taxon>
        <taxon>Actinomycetes</taxon>
        <taxon>Kitasatosporales</taxon>
        <taxon>Streptomycetaceae</taxon>
        <taxon>Streptomyces</taxon>
    </lineage>
</organism>
<dbReference type="EMBL" id="JASCIQ010000037">
    <property type="protein sequence ID" value="MDI3407821.1"/>
    <property type="molecule type" value="Genomic_DNA"/>
</dbReference>
<gene>
    <name evidence="2" type="ORF">QIS96_28905</name>
</gene>
<keyword evidence="3" id="KW-1185">Reference proteome</keyword>
<evidence type="ECO:0000256" key="1">
    <source>
        <dbReference type="SAM" id="Phobius"/>
    </source>
</evidence>
<feature type="transmembrane region" description="Helical" evidence="1">
    <location>
        <begin position="141"/>
        <end position="166"/>
    </location>
</feature>
<dbReference type="RefSeq" id="WP_282545730.1">
    <property type="nucleotide sequence ID" value="NZ_JASCIQ010000037.1"/>
</dbReference>
<sequence>MTSLSPVPVSVASRRRGSRQLAGTGALLRLALRRDRVMVPLWVLLIGGTTASATNTLGQIYDTPAERAGVVTSMAANSSLRSLYGPVFNDSLGALVTWRYVAFMAAFAALMSLLLVVRHTREEEETGRQEMLSAAMVGRRAPLTASLLVALIANTGIALLVVLGLAGEGMGGALALGLGIGGVGMVFATLAAVAAQLTETARLAKGLTAAGLGLAWVLKAAGDAASDDASHPLTWLSPIGWAENLRAFGGERWWVLLLFAGAVAVLTGLAYVLTGRRDIGMSFMPARPGPAEGRIATAAGLAWRLQRGSLLGWGIGFLVAGVMFGGITEGVADLVGDNEQTKAMLARLGGQSGITDSFLAAMISMLGMIAAVYVVQSVLRLNGEETSQRGEPVLAGAVGRVRWAAGHLLIAFGGAALLMLLAGAGLALGYGERAGAILGGCLVLIPAIWLIGSVAVLVYGLLPRAAVLGWVYAGLCLGLGWLGAAFDLPKRALDVSPFEHLPRLPGNAMEWTPFLTLLALSALATAAGLAGLRRRDLQTG</sequence>
<name>A0ABT6SHZ7_9ACTN</name>
<reference evidence="2 3" key="1">
    <citation type="submission" date="2023-05" db="EMBL/GenBank/DDBJ databases">
        <title>Draft genome sequence of Streptomyces sp. B-S-A6 isolated from a cave soil in Thailand.</title>
        <authorList>
            <person name="Chamroensaksri N."/>
            <person name="Muangham S."/>
        </authorList>
    </citation>
    <scope>NUCLEOTIDE SEQUENCE [LARGE SCALE GENOMIC DNA]</scope>
    <source>
        <strain evidence="2 3">B-S-A6</strain>
    </source>
</reference>
<evidence type="ECO:0000313" key="2">
    <source>
        <dbReference type="EMBL" id="MDI3407821.1"/>
    </source>
</evidence>
<keyword evidence="1" id="KW-0812">Transmembrane</keyword>
<keyword evidence="1" id="KW-1133">Transmembrane helix</keyword>
<feature type="transmembrane region" description="Helical" evidence="1">
    <location>
        <begin position="358"/>
        <end position="379"/>
    </location>
</feature>
<feature type="transmembrane region" description="Helical" evidence="1">
    <location>
        <begin position="436"/>
        <end position="460"/>
    </location>
</feature>
<dbReference type="Proteomes" id="UP001223978">
    <property type="component" value="Unassembled WGS sequence"/>
</dbReference>
<feature type="transmembrane region" description="Helical" evidence="1">
    <location>
        <begin position="408"/>
        <end position="430"/>
    </location>
</feature>
<feature type="transmembrane region" description="Helical" evidence="1">
    <location>
        <begin position="39"/>
        <end position="61"/>
    </location>
</feature>
<keyword evidence="1" id="KW-0472">Membrane</keyword>
<feature type="transmembrane region" description="Helical" evidence="1">
    <location>
        <begin position="100"/>
        <end position="120"/>
    </location>
</feature>
<evidence type="ECO:0000313" key="3">
    <source>
        <dbReference type="Proteomes" id="UP001223978"/>
    </source>
</evidence>
<comment type="caution">
    <text evidence="2">The sequence shown here is derived from an EMBL/GenBank/DDBJ whole genome shotgun (WGS) entry which is preliminary data.</text>
</comment>
<protein>
    <submittedName>
        <fullName evidence="2">ABC transporter permease</fullName>
    </submittedName>
</protein>